<feature type="compositionally biased region" description="Polar residues" evidence="3">
    <location>
        <begin position="1464"/>
        <end position="1475"/>
    </location>
</feature>
<dbReference type="InterPro" id="IPR008937">
    <property type="entry name" value="Ras-like_GEF"/>
</dbReference>
<dbReference type="Pfam" id="PF00617">
    <property type="entry name" value="RasGEF"/>
    <property type="match status" value="1"/>
</dbReference>
<comment type="caution">
    <text evidence="6">The sequence shown here is derived from an EMBL/GenBank/DDBJ whole genome shotgun (WGS) entry which is preliminary data.</text>
</comment>
<dbReference type="InterPro" id="IPR023578">
    <property type="entry name" value="Ras_GEF_dom_sf"/>
</dbReference>
<proteinExistence type="predicted"/>
<feature type="region of interest" description="Disordered" evidence="3">
    <location>
        <begin position="862"/>
        <end position="925"/>
    </location>
</feature>
<dbReference type="SMART" id="SM00229">
    <property type="entry name" value="RasGEFN"/>
    <property type="match status" value="1"/>
</dbReference>
<evidence type="ECO:0008006" key="8">
    <source>
        <dbReference type="Google" id="ProtNLM"/>
    </source>
</evidence>
<feature type="region of interest" description="Disordered" evidence="3">
    <location>
        <begin position="1368"/>
        <end position="1409"/>
    </location>
</feature>
<sequence length="1938" mass="211493">MWPPSAAVGLTARPVQRQQPPQSPKEQQQVQVQVTASPERVQIQHPPRSPHDHHPRRTKTGGRGTGGTGLGKAKLWVSAGAPPKPLLPVTERTSHEEVLAGRRGKKSSQDDGEKWDITPDGGSAGREGRQFAVANVGNNGRIFLRPTVRPANQRYPQPPFVFPMTPPGTAGLENLASEQRLELERDAQADLPPRDWTPSQPPLSSSPSLLGRGHPGDKQARIRQRHRRAMSDSTIPDTSIARESEPGGFKVVITQPGDDQRPRTVDENDLNQVPPLLEVAIPSWRIGTPRFSIRGTPFIRGSSYAPTEEARTSSTSFLRLTPLDGQSSNGRRRSFFRSSGMLSPSPDPSNPMGYGPARLPMRPRIPYVLSHLVIEPAMFDDLTFGPACDDRTIVRYSTAGAVTAATPPRLVAEITSPSFVDYELLSDFFLTYRSFLESSDLVRMLFARLRWALSRADEVGQVVRVRTFVALRHWILNYFMDDFLVDYSIRVTFCSLLNELMDDFAQDPAARKVPLKILAELKKCWRRVCTQFWDGPEFDTALGPDVPVTPGGIAGNRDSRLDPTFWAENNAEPPQLEDLIFPASPRGHISFYGGVARAGHIDAVVAGDRPATPENGADADNAAARNGAISPTSITSVDVVSCSFPTKSMRPMRPAAGYPAAHPVNPSSMTTMGPVATTPRALMGKRAARHMPHKRSGSLSDSLRENPTTEKGIYKNAEFLLTLPYSGSLVRGDIMPPSQALVEVHPPNMNDARHTTIFQHPPADLTDKEDASAMSGQGMKKLLGSVRRALSTKGQQHLSPTQGTFGSVIAPDMPRGATTNRLPGTPIVPQFQGYHRARGGRPPVRIDLLGAEVAEDFKKAVREDSLAQSEQSEQNSERQSEQQSPVREDAEQQPAGLAIQGQGSSDTHLHPAGYGHGHGHDYVLNRPTSDMGITTGSQSIVIVDDTYLGGGEYPVMTGAIGVANSGMEGYSEGFAVNGAADPTPPNTPPGQAIGVDGETYLLDQHVPHHHHPSASDPLPPFVPDMETLGRSERPSEDQPRPSSDFLREMENHTHTQSVAVGEQAWGRPESNSNRSYASDPSYAEHPSYTLDPSQRRTRRASIASGVYREPTVRSFDATTVSGQSDIYGQFEIYGQPQGYSHDNDSHDNDSHEDDDDMTAPEPLRVLRRRPGGDLRAVTNVNDLDLAMARRLQQSVASLTTYTDSIGSSYGGAQSIIVAESSGYVDVVASDASPVHAETFSLGAMAEKKMMDKVKNKEEGTPTPKQNLSLFSTHSSKPIMRPSFEAEAQKLALIPDDLDDDGGVEAALLKLEGKIPTRRPRPKLSMDLRRGVVAPVEVQPVEVSQEGAHEQEMLQEVYVGVEEVDDDGMEEEGGAYLGNEQQPPPSSSTTTTPTRNAKLLDPTNGQGRHSLVQSFLSDGSLVSYTSTPLLDRGLTDDGRSRRTATQEWTDRSILQDPEEDPAMPTEQQSMTDSQHPSYEFVSRTESLGLIRQGTTLAGELETAESVEQSFLDIDSDNDNASVISSELSAEEVMVDEAVDDGFSSGEIGVALSTMPSHLLREEEAPVRPASPRITLMQALRMPRETEHHHQKMGSAGNRPPMPLLTPETTPTTGAAAASFVHSPVSLTDPTVKDSPLPGSLNNKYSVHLPFILAFDSDMLAQQFTLVEKDALNEIDWKELIDMRWKNADQNTGNRNSAGNGSSGCAYIRSWVSFLRDTDARGVEVVIARFNIMVKWAVSQVVLTRDIEERARCLIKFIHIAAHCRRYRNFATMSQIAIALTSNEVGRLAKTWAMVPVADRKTLRELEALVSPTRNFYNMRAEMEGASQYSLSPNGRGSGHSTGSASDPSGGACIPFVGIYTHDLLFNAQKPSEIASSPTGAPLVNFERCRTAAGVVKTLLRLLEASMLYRFQPVEGVTERCLWMGALGDEEIRRLGEGLE</sequence>
<dbReference type="RefSeq" id="XP_062634163.1">
    <property type="nucleotide sequence ID" value="XM_062781827.1"/>
</dbReference>
<dbReference type="PANTHER" id="PTHR23113:SF363">
    <property type="entry name" value="PROTEIN SON OF SEVENLESS"/>
    <property type="match status" value="1"/>
</dbReference>
<dbReference type="Gene3D" id="1.20.870.10">
    <property type="entry name" value="Son of sevenless (SoS) protein Chain: S domain 1"/>
    <property type="match status" value="1"/>
</dbReference>
<feature type="region of interest" description="Disordered" evidence="3">
    <location>
        <begin position="1826"/>
        <end position="1845"/>
    </location>
</feature>
<evidence type="ECO:0000313" key="7">
    <source>
        <dbReference type="Proteomes" id="UP001302676"/>
    </source>
</evidence>
<feature type="region of interest" description="Disordered" evidence="3">
    <location>
        <begin position="1006"/>
        <end position="1104"/>
    </location>
</feature>
<organism evidence="6 7">
    <name type="scientific">Dichotomopilus funicola</name>
    <dbReference type="NCBI Taxonomy" id="1934379"/>
    <lineage>
        <taxon>Eukaryota</taxon>
        <taxon>Fungi</taxon>
        <taxon>Dikarya</taxon>
        <taxon>Ascomycota</taxon>
        <taxon>Pezizomycotina</taxon>
        <taxon>Sordariomycetes</taxon>
        <taxon>Sordariomycetidae</taxon>
        <taxon>Sordariales</taxon>
        <taxon>Chaetomiaceae</taxon>
        <taxon>Dichotomopilus</taxon>
    </lineage>
</organism>
<dbReference type="InterPro" id="IPR036964">
    <property type="entry name" value="RASGEF_cat_dom_sf"/>
</dbReference>
<evidence type="ECO:0000256" key="3">
    <source>
        <dbReference type="SAM" id="MobiDB-lite"/>
    </source>
</evidence>
<dbReference type="Gene3D" id="1.10.840.10">
    <property type="entry name" value="Ras guanine-nucleotide exchange factors catalytic domain"/>
    <property type="match status" value="1"/>
</dbReference>
<feature type="compositionally biased region" description="Polar residues" evidence="3">
    <location>
        <begin position="1069"/>
        <end position="1078"/>
    </location>
</feature>
<dbReference type="PROSITE" id="PS50009">
    <property type="entry name" value="RASGEF_CAT"/>
    <property type="match status" value="1"/>
</dbReference>
<dbReference type="GO" id="GO:0005886">
    <property type="term" value="C:plasma membrane"/>
    <property type="evidence" value="ECO:0007669"/>
    <property type="project" value="TreeGrafter"/>
</dbReference>
<dbReference type="InterPro" id="IPR000651">
    <property type="entry name" value="Ras-like_Gua-exchang_fac_N"/>
</dbReference>
<reference evidence="6" key="2">
    <citation type="submission" date="2023-05" db="EMBL/GenBank/DDBJ databases">
        <authorList>
            <consortium name="Lawrence Berkeley National Laboratory"/>
            <person name="Steindorff A."/>
            <person name="Hensen N."/>
            <person name="Bonometti L."/>
            <person name="Westerberg I."/>
            <person name="Brannstrom I.O."/>
            <person name="Guillou S."/>
            <person name="Cros-Aarteil S."/>
            <person name="Calhoun S."/>
            <person name="Haridas S."/>
            <person name="Kuo A."/>
            <person name="Mondo S."/>
            <person name="Pangilinan J."/>
            <person name="Riley R."/>
            <person name="Labutti K."/>
            <person name="Andreopoulos B."/>
            <person name="Lipzen A."/>
            <person name="Chen C."/>
            <person name="Yanf M."/>
            <person name="Daum C."/>
            <person name="Ng V."/>
            <person name="Clum A."/>
            <person name="Ohm R."/>
            <person name="Martin F."/>
            <person name="Silar P."/>
            <person name="Natvig D."/>
            <person name="Lalanne C."/>
            <person name="Gautier V."/>
            <person name="Ament-Velasquez S.L."/>
            <person name="Kruys A."/>
            <person name="Hutchinson M.I."/>
            <person name="Powell A.J."/>
            <person name="Barry K."/>
            <person name="Miller A.N."/>
            <person name="Grigoriev I.V."/>
            <person name="Debuchy R."/>
            <person name="Gladieux P."/>
            <person name="Thoren M.H."/>
            <person name="Johannesson H."/>
        </authorList>
    </citation>
    <scope>NUCLEOTIDE SEQUENCE</scope>
    <source>
        <strain evidence="6">CBS 141.50</strain>
    </source>
</reference>
<dbReference type="SUPFAM" id="SSF48366">
    <property type="entry name" value="Ras GEF"/>
    <property type="match status" value="1"/>
</dbReference>
<dbReference type="PANTHER" id="PTHR23113">
    <property type="entry name" value="GUANINE NUCLEOTIDE EXCHANGE FACTOR"/>
    <property type="match status" value="1"/>
</dbReference>
<evidence type="ECO:0000256" key="1">
    <source>
        <dbReference type="ARBA" id="ARBA00022658"/>
    </source>
</evidence>
<feature type="domain" description="Ras-GEF" evidence="4">
    <location>
        <begin position="1654"/>
        <end position="1935"/>
    </location>
</feature>
<feature type="compositionally biased region" description="Gly residues" evidence="3">
    <location>
        <begin position="61"/>
        <end position="70"/>
    </location>
</feature>
<keyword evidence="1 2" id="KW-0344">Guanine-nucleotide releasing factor</keyword>
<dbReference type="SMART" id="SM00147">
    <property type="entry name" value="RasGEF"/>
    <property type="match status" value="1"/>
</dbReference>
<dbReference type="PROSITE" id="PS50212">
    <property type="entry name" value="RASGEF_NTER"/>
    <property type="match status" value="1"/>
</dbReference>
<gene>
    <name evidence="6" type="ORF">C8A04DRAFT_31663</name>
</gene>
<feature type="compositionally biased region" description="Basic and acidic residues" evidence="3">
    <location>
        <begin position="875"/>
        <end position="890"/>
    </location>
</feature>
<evidence type="ECO:0000259" key="5">
    <source>
        <dbReference type="PROSITE" id="PS50212"/>
    </source>
</evidence>
<dbReference type="Proteomes" id="UP001302676">
    <property type="component" value="Unassembled WGS sequence"/>
</dbReference>
<feature type="region of interest" description="Disordered" evidence="3">
    <location>
        <begin position="320"/>
        <end position="351"/>
    </location>
</feature>
<feature type="compositionally biased region" description="Basic and acidic residues" evidence="3">
    <location>
        <begin position="107"/>
        <end position="117"/>
    </location>
</feature>
<feature type="region of interest" description="Disordered" evidence="3">
    <location>
        <begin position="793"/>
        <end position="826"/>
    </location>
</feature>
<evidence type="ECO:0000259" key="4">
    <source>
        <dbReference type="PROSITE" id="PS50009"/>
    </source>
</evidence>
<dbReference type="CDD" id="cd06224">
    <property type="entry name" value="REM"/>
    <property type="match status" value="1"/>
</dbReference>
<feature type="compositionally biased region" description="Basic residues" evidence="3">
    <location>
        <begin position="51"/>
        <end position="60"/>
    </location>
</feature>
<feature type="region of interest" description="Disordered" evidence="3">
    <location>
        <begin position="1424"/>
        <end position="1478"/>
    </location>
</feature>
<dbReference type="EMBL" id="MU853623">
    <property type="protein sequence ID" value="KAK4140792.1"/>
    <property type="molecule type" value="Genomic_DNA"/>
</dbReference>
<accession>A0AAN6UX39</accession>
<protein>
    <recommendedName>
        <fullName evidence="8">Guanine nucleotide exchange factor LTE1</fullName>
    </recommendedName>
</protein>
<dbReference type="InterPro" id="IPR001895">
    <property type="entry name" value="RASGEF_cat_dom"/>
</dbReference>
<feature type="compositionally biased region" description="Low complexity" evidence="3">
    <location>
        <begin position="13"/>
        <end position="34"/>
    </location>
</feature>
<reference evidence="6" key="1">
    <citation type="journal article" date="2023" name="Mol. Phylogenet. Evol.">
        <title>Genome-scale phylogeny and comparative genomics of the fungal order Sordariales.</title>
        <authorList>
            <person name="Hensen N."/>
            <person name="Bonometti L."/>
            <person name="Westerberg I."/>
            <person name="Brannstrom I.O."/>
            <person name="Guillou S."/>
            <person name="Cros-Aarteil S."/>
            <person name="Calhoun S."/>
            <person name="Haridas S."/>
            <person name="Kuo A."/>
            <person name="Mondo S."/>
            <person name="Pangilinan J."/>
            <person name="Riley R."/>
            <person name="LaButti K."/>
            <person name="Andreopoulos B."/>
            <person name="Lipzen A."/>
            <person name="Chen C."/>
            <person name="Yan M."/>
            <person name="Daum C."/>
            <person name="Ng V."/>
            <person name="Clum A."/>
            <person name="Steindorff A."/>
            <person name="Ohm R.A."/>
            <person name="Martin F."/>
            <person name="Silar P."/>
            <person name="Natvig D.O."/>
            <person name="Lalanne C."/>
            <person name="Gautier V."/>
            <person name="Ament-Velasquez S.L."/>
            <person name="Kruys A."/>
            <person name="Hutchinson M.I."/>
            <person name="Powell A.J."/>
            <person name="Barry K."/>
            <person name="Miller A.N."/>
            <person name="Grigoriev I.V."/>
            <person name="Debuchy R."/>
            <person name="Gladieux P."/>
            <person name="Hiltunen Thoren M."/>
            <person name="Johannesson H."/>
        </authorList>
    </citation>
    <scope>NUCLEOTIDE SEQUENCE</scope>
    <source>
        <strain evidence="6">CBS 141.50</strain>
    </source>
</reference>
<dbReference type="Pfam" id="PF00618">
    <property type="entry name" value="RasGEF_N"/>
    <property type="match status" value="1"/>
</dbReference>
<evidence type="ECO:0000256" key="2">
    <source>
        <dbReference type="PROSITE-ProRule" id="PRU00168"/>
    </source>
</evidence>
<keyword evidence="7" id="KW-1185">Reference proteome</keyword>
<feature type="region of interest" description="Disordered" evidence="3">
    <location>
        <begin position="189"/>
        <end position="268"/>
    </location>
</feature>
<feature type="region of interest" description="Disordered" evidence="3">
    <location>
        <begin position="1134"/>
        <end position="1159"/>
    </location>
</feature>
<feature type="compositionally biased region" description="Basic and acidic residues" evidence="3">
    <location>
        <begin position="1027"/>
        <end position="1053"/>
    </location>
</feature>
<feature type="domain" description="N-terminal Ras-GEF" evidence="5">
    <location>
        <begin position="398"/>
        <end position="525"/>
    </location>
</feature>
<evidence type="ECO:0000313" key="6">
    <source>
        <dbReference type="EMBL" id="KAK4140792.1"/>
    </source>
</evidence>
<dbReference type="GO" id="GO:0005085">
    <property type="term" value="F:guanyl-nucleotide exchange factor activity"/>
    <property type="evidence" value="ECO:0007669"/>
    <property type="project" value="UniProtKB-KW"/>
</dbReference>
<dbReference type="GeneID" id="87818440"/>
<feature type="compositionally biased region" description="Polar residues" evidence="3">
    <location>
        <begin position="793"/>
        <end position="805"/>
    </location>
</feature>
<dbReference type="GO" id="GO:0007265">
    <property type="term" value="P:Ras protein signal transduction"/>
    <property type="evidence" value="ECO:0007669"/>
    <property type="project" value="TreeGrafter"/>
</dbReference>
<name>A0AAN6UX39_9PEZI</name>
<feature type="region of interest" description="Disordered" evidence="3">
    <location>
        <begin position="1"/>
        <end position="129"/>
    </location>
</feature>